<dbReference type="SMART" id="SM01119">
    <property type="entry name" value="D-ser_dehydrat"/>
    <property type="match status" value="1"/>
</dbReference>
<dbReference type="EMBL" id="QRZM01000003">
    <property type="protein sequence ID" value="RGV76955.1"/>
    <property type="molecule type" value="Genomic_DNA"/>
</dbReference>
<gene>
    <name evidence="4" type="ORF">DWW02_10475</name>
</gene>
<reference evidence="4 5" key="1">
    <citation type="submission" date="2018-08" db="EMBL/GenBank/DDBJ databases">
        <title>A genome reference for cultivated species of the human gut microbiota.</title>
        <authorList>
            <person name="Zou Y."/>
            <person name="Xue W."/>
            <person name="Luo G."/>
        </authorList>
    </citation>
    <scope>NUCLEOTIDE SEQUENCE [LARGE SCALE GENOMIC DNA]</scope>
    <source>
        <strain evidence="4 5">AF14-18</strain>
    </source>
</reference>
<comment type="caution">
    <text evidence="4">The sequence shown here is derived from an EMBL/GenBank/DDBJ whole genome shotgun (WGS) entry which is preliminary data.</text>
</comment>
<evidence type="ECO:0000256" key="1">
    <source>
        <dbReference type="ARBA" id="ARBA00005323"/>
    </source>
</evidence>
<evidence type="ECO:0000259" key="3">
    <source>
        <dbReference type="SMART" id="SM01119"/>
    </source>
</evidence>
<organism evidence="4 5">
    <name type="scientific">Enterocloster bolteae</name>
    <dbReference type="NCBI Taxonomy" id="208479"/>
    <lineage>
        <taxon>Bacteria</taxon>
        <taxon>Bacillati</taxon>
        <taxon>Bacillota</taxon>
        <taxon>Clostridia</taxon>
        <taxon>Lachnospirales</taxon>
        <taxon>Lachnospiraceae</taxon>
        <taxon>Enterocloster</taxon>
    </lineage>
</organism>
<proteinExistence type="inferred from homology"/>
<comment type="similarity">
    <text evidence="1">Belongs to the DSD1 family.</text>
</comment>
<name>A0A412ZA47_9FIRM</name>
<dbReference type="AlphaFoldDB" id="A0A412ZA47"/>
<dbReference type="Gene3D" id="2.40.37.20">
    <property type="entry name" value="D-serine dehydratase-like domain"/>
    <property type="match status" value="1"/>
</dbReference>
<dbReference type="Gene3D" id="3.20.20.10">
    <property type="entry name" value="Alanine racemase"/>
    <property type="match status" value="1"/>
</dbReference>
<dbReference type="PANTHER" id="PTHR28004">
    <property type="entry name" value="ZGC:162816-RELATED"/>
    <property type="match status" value="1"/>
</dbReference>
<dbReference type="InterPro" id="IPR026956">
    <property type="entry name" value="D-ser_dehydrat-like_dom"/>
</dbReference>
<dbReference type="Pfam" id="PF14031">
    <property type="entry name" value="D-ser_dehydrat"/>
    <property type="match status" value="1"/>
</dbReference>
<dbReference type="RefSeq" id="WP_118018533.1">
    <property type="nucleotide sequence ID" value="NZ_CAUHGS010000005.1"/>
</dbReference>
<dbReference type="CDD" id="cd06821">
    <property type="entry name" value="PLPDE_III_D-TA"/>
    <property type="match status" value="1"/>
</dbReference>
<dbReference type="GO" id="GO:0036088">
    <property type="term" value="P:D-serine catabolic process"/>
    <property type="evidence" value="ECO:0007669"/>
    <property type="project" value="TreeGrafter"/>
</dbReference>
<keyword evidence="2" id="KW-0456">Lyase</keyword>
<feature type="domain" description="D-serine dehydratase-like" evidence="3">
    <location>
        <begin position="260"/>
        <end position="352"/>
    </location>
</feature>
<dbReference type="InterPro" id="IPR029066">
    <property type="entry name" value="PLP-binding_barrel"/>
</dbReference>
<evidence type="ECO:0000313" key="5">
    <source>
        <dbReference type="Proteomes" id="UP000284543"/>
    </source>
</evidence>
<accession>A0A412ZA47</accession>
<dbReference type="PANTHER" id="PTHR28004:SF2">
    <property type="entry name" value="D-SERINE DEHYDRATASE"/>
    <property type="match status" value="1"/>
</dbReference>
<sequence length="371" mass="40991">MDENRYLLKHTDEIITPCLIYYKDIIEQNIKEMISVAGNANRLWPHVKSHKMKKLVELQIKMGITRFKCATIAEAQMVAESGASDALVAYPLVGPNIDRFLELVKTYAGTRFWAIGDDLEQVSLLNSAAGSQETIVNFLADVNMGTNRTGISINTLPDFYRNCCKLPWLSVQGLHCYDGNNGIAEYDAREKAVDKIDRAVFSTVAALEQTGLPCPVLVMGGTPSFPCHARYKRVYLSPGTGIISDFGYASKFTDETFIPAGLLMTRVVSHGGPGLFTLDLGYKGIAADPPGLKGCLMGDWHASPINQNEEHWIWKMDEGYEDQRPGIGSVLYVIPTHICPTSALYPEALVALDGQIVDIWEVTARNRKLSI</sequence>
<dbReference type="GO" id="GO:0008721">
    <property type="term" value="F:D-serine ammonia-lyase activity"/>
    <property type="evidence" value="ECO:0007669"/>
    <property type="project" value="TreeGrafter"/>
</dbReference>
<evidence type="ECO:0000313" key="4">
    <source>
        <dbReference type="EMBL" id="RGV76955.1"/>
    </source>
</evidence>
<dbReference type="SUPFAM" id="SSF51419">
    <property type="entry name" value="PLP-binding barrel"/>
    <property type="match status" value="1"/>
</dbReference>
<dbReference type="InterPro" id="IPR051466">
    <property type="entry name" value="D-amino_acid_metab_enzyme"/>
</dbReference>
<dbReference type="InterPro" id="IPR001608">
    <property type="entry name" value="Ala_racemase_N"/>
</dbReference>
<dbReference type="Pfam" id="PF01168">
    <property type="entry name" value="Ala_racemase_N"/>
    <property type="match status" value="1"/>
</dbReference>
<protein>
    <submittedName>
        <fullName evidence="4">D-TA family PLP-dependent enzyme</fullName>
    </submittedName>
</protein>
<dbReference type="InterPro" id="IPR042208">
    <property type="entry name" value="D-ser_dehydrat-like_sf"/>
</dbReference>
<dbReference type="Proteomes" id="UP000284543">
    <property type="component" value="Unassembled WGS sequence"/>
</dbReference>
<evidence type="ECO:0000256" key="2">
    <source>
        <dbReference type="ARBA" id="ARBA00023239"/>
    </source>
</evidence>